<keyword evidence="3" id="KW-1185">Reference proteome</keyword>
<proteinExistence type="predicted"/>
<dbReference type="AlphaFoldDB" id="A0A6S7BPB1"/>
<protein>
    <recommendedName>
        <fullName evidence="4">Branched-chain amino acid transport protein AzlD</fullName>
    </recommendedName>
</protein>
<keyword evidence="1" id="KW-0812">Transmembrane</keyword>
<sequence length="110" mass="11780">MSTMTGIWMIVGMALVTYLVKATVLILGDRVRFAPIVKTALGFVPVTVLTAIVVPIVVAPHHGDAELSWRNPQLVAALGTAVVGFSTRHALATIAFGLALFFAWHMWVAP</sequence>
<evidence type="ECO:0000256" key="1">
    <source>
        <dbReference type="SAM" id="Phobius"/>
    </source>
</evidence>
<name>A0A6S7BPB1_9BURK</name>
<reference evidence="2 3" key="1">
    <citation type="submission" date="2020-04" db="EMBL/GenBank/DDBJ databases">
        <authorList>
            <person name="De Canck E."/>
        </authorList>
    </citation>
    <scope>NUCLEOTIDE SEQUENCE [LARGE SCALE GENOMIC DNA]</scope>
    <source>
        <strain evidence="2 3">LMG 28138</strain>
    </source>
</reference>
<dbReference type="EMBL" id="CADIKM010000020">
    <property type="protein sequence ID" value="CAB3795051.1"/>
    <property type="molecule type" value="Genomic_DNA"/>
</dbReference>
<keyword evidence="1" id="KW-1133">Transmembrane helix</keyword>
<evidence type="ECO:0008006" key="4">
    <source>
        <dbReference type="Google" id="ProtNLM"/>
    </source>
</evidence>
<dbReference type="Pfam" id="PF05437">
    <property type="entry name" value="AzlD"/>
    <property type="match status" value="1"/>
</dbReference>
<gene>
    <name evidence="2" type="ORF">LMG28138_03802</name>
</gene>
<organism evidence="2 3">
    <name type="scientific">Pararobbsia alpina</name>
    <dbReference type="NCBI Taxonomy" id="621374"/>
    <lineage>
        <taxon>Bacteria</taxon>
        <taxon>Pseudomonadati</taxon>
        <taxon>Pseudomonadota</taxon>
        <taxon>Betaproteobacteria</taxon>
        <taxon>Burkholderiales</taxon>
        <taxon>Burkholderiaceae</taxon>
        <taxon>Pararobbsia</taxon>
    </lineage>
</organism>
<evidence type="ECO:0000313" key="3">
    <source>
        <dbReference type="Proteomes" id="UP000494115"/>
    </source>
</evidence>
<evidence type="ECO:0000313" key="2">
    <source>
        <dbReference type="EMBL" id="CAB3795051.1"/>
    </source>
</evidence>
<feature type="transmembrane region" description="Helical" evidence="1">
    <location>
        <begin position="78"/>
        <end position="104"/>
    </location>
</feature>
<dbReference type="Proteomes" id="UP000494115">
    <property type="component" value="Unassembled WGS sequence"/>
</dbReference>
<feature type="transmembrane region" description="Helical" evidence="1">
    <location>
        <begin position="6"/>
        <end position="28"/>
    </location>
</feature>
<keyword evidence="1" id="KW-0472">Membrane</keyword>
<feature type="transmembrane region" description="Helical" evidence="1">
    <location>
        <begin position="40"/>
        <end position="58"/>
    </location>
</feature>
<dbReference type="InterPro" id="IPR008407">
    <property type="entry name" value="Brnchd-chn_aa_trnsp_AzlD"/>
</dbReference>
<accession>A0A6S7BPB1</accession>